<dbReference type="Gene3D" id="3.40.50.1820">
    <property type="entry name" value="alpha/beta hydrolase"/>
    <property type="match status" value="1"/>
</dbReference>
<dbReference type="RefSeq" id="WP_006831242.1">
    <property type="nucleotide sequence ID" value="NZ_AJYB01000077.1"/>
</dbReference>
<gene>
    <name evidence="2" type="ORF">A1A1_16458</name>
</gene>
<protein>
    <recommendedName>
        <fullName evidence="1">Peptidase S9 prolyl oligopeptidase catalytic domain-containing protein</fullName>
    </recommendedName>
</protein>
<dbReference type="InterPro" id="IPR029058">
    <property type="entry name" value="AB_hydrolase_fold"/>
</dbReference>
<dbReference type="SUPFAM" id="SSF53474">
    <property type="entry name" value="alpha/beta-Hydrolases"/>
    <property type="match status" value="1"/>
</dbReference>
<evidence type="ECO:0000313" key="2">
    <source>
        <dbReference type="EMBL" id="EIM05406.1"/>
    </source>
</evidence>
<dbReference type="Proteomes" id="UP000004725">
    <property type="component" value="Unassembled WGS sequence"/>
</dbReference>
<evidence type="ECO:0000313" key="3">
    <source>
        <dbReference type="Proteomes" id="UP000004725"/>
    </source>
</evidence>
<sequence length="262" mass="29213">MIAYVQHKDILGDLYIPAKEKNNGIGLVWLAGLPNKPMAEDMGKPLSDLGFTVLQARYPGNWQSYGDFGPSTSLDGAILGLELLSQGQTINLNNQKEVSWNVEHLVLVGVSYGGGIAISALGSTDLADAAIALCPLIEPEYQNTDPALPEDDLATLYPYLKRCHENVYRNLDEKEWLNYIQGNHIAIPANYLENLKEKPLLLIHGTEDHAIRHFHTQNFYNILKSFGSEKVGLHIAEGIGHGTELRTTTRDRWIHWLNELFG</sequence>
<evidence type="ECO:0000259" key="1">
    <source>
        <dbReference type="Pfam" id="PF00326"/>
    </source>
</evidence>
<dbReference type="Pfam" id="PF00326">
    <property type="entry name" value="Peptidase_S9"/>
    <property type="match status" value="1"/>
</dbReference>
<accession>A0AA87IIG8</accession>
<dbReference type="GO" id="GO:0008236">
    <property type="term" value="F:serine-type peptidase activity"/>
    <property type="evidence" value="ECO:0007669"/>
    <property type="project" value="InterPro"/>
</dbReference>
<dbReference type="GO" id="GO:0006508">
    <property type="term" value="P:proteolysis"/>
    <property type="evidence" value="ECO:0007669"/>
    <property type="project" value="InterPro"/>
</dbReference>
<reference evidence="2 3" key="1">
    <citation type="journal article" date="2012" name="J. Bacteriol.">
        <title>Genome Sequence of the Antarctic Psychrophile Bacterium Planococcus antarcticus DSM 14505.</title>
        <authorList>
            <person name="Margolles A."/>
            <person name="Gueimonde M."/>
            <person name="Sanchez B."/>
        </authorList>
    </citation>
    <scope>NUCLEOTIDE SEQUENCE [LARGE SCALE GENOMIC DNA]</scope>
    <source>
        <strain evidence="2 3">DSM 14505</strain>
    </source>
</reference>
<dbReference type="AlphaFoldDB" id="A0AA87IIG8"/>
<dbReference type="InterPro" id="IPR001375">
    <property type="entry name" value="Peptidase_S9_cat"/>
</dbReference>
<name>A0AA87IIG8_9BACL</name>
<dbReference type="EMBL" id="AJYB01000077">
    <property type="protein sequence ID" value="EIM05406.1"/>
    <property type="molecule type" value="Genomic_DNA"/>
</dbReference>
<proteinExistence type="predicted"/>
<organism evidence="2 3">
    <name type="scientific">Planococcus antarcticus DSM 14505</name>
    <dbReference type="NCBI Taxonomy" id="1185653"/>
    <lineage>
        <taxon>Bacteria</taxon>
        <taxon>Bacillati</taxon>
        <taxon>Bacillota</taxon>
        <taxon>Bacilli</taxon>
        <taxon>Bacillales</taxon>
        <taxon>Caryophanaceae</taxon>
        <taxon>Planococcus</taxon>
    </lineage>
</organism>
<comment type="caution">
    <text evidence="2">The sequence shown here is derived from an EMBL/GenBank/DDBJ whole genome shotgun (WGS) entry which is preliminary data.</text>
</comment>
<feature type="domain" description="Peptidase S9 prolyl oligopeptidase catalytic" evidence="1">
    <location>
        <begin position="102"/>
        <end position="252"/>
    </location>
</feature>